<evidence type="ECO:0000313" key="1">
    <source>
        <dbReference type="EMBL" id="WHQ68535.1"/>
    </source>
</evidence>
<proteinExistence type="predicted"/>
<protein>
    <submittedName>
        <fullName evidence="1">Uncharacterized protein</fullName>
    </submittedName>
</protein>
<dbReference type="EMBL" id="CP073633">
    <property type="protein sequence ID" value="WHQ68535.1"/>
    <property type="molecule type" value="Genomic_DNA"/>
</dbReference>
<accession>A0AAX3WAT9</accession>
<evidence type="ECO:0000313" key="2">
    <source>
        <dbReference type="Proteomes" id="UP001223720"/>
    </source>
</evidence>
<dbReference type="RefSeq" id="WP_283535144.1">
    <property type="nucleotide sequence ID" value="NZ_CP073633.1"/>
</dbReference>
<gene>
    <name evidence="1" type="ORF">KEC54_19415</name>
</gene>
<organism evidence="1 2">
    <name type="scientific">Methylorubrum extorquens</name>
    <name type="common">Methylobacterium dichloromethanicum</name>
    <name type="synonym">Methylobacterium extorquens</name>
    <dbReference type="NCBI Taxonomy" id="408"/>
    <lineage>
        <taxon>Bacteria</taxon>
        <taxon>Pseudomonadati</taxon>
        <taxon>Pseudomonadota</taxon>
        <taxon>Alphaproteobacteria</taxon>
        <taxon>Hyphomicrobiales</taxon>
        <taxon>Methylobacteriaceae</taxon>
        <taxon>Methylorubrum</taxon>
    </lineage>
</organism>
<name>A0AAX3WAT9_METEX</name>
<dbReference type="AlphaFoldDB" id="A0AAX3WAT9"/>
<sequence length="81" mass="8982">MTLDDLMDAREMADARSYLLSRLERARNGPLGNGLTFGIRMSSEISERLHTVVVEDLERQLSAVETLLRERGVPFPPGPGA</sequence>
<dbReference type="Proteomes" id="UP001223720">
    <property type="component" value="Chromosome"/>
</dbReference>
<reference evidence="1" key="1">
    <citation type="journal article" date="2022" name="Biotechnol. Bioprocess Eng.">
        <title>Pan-genome Analysis Reveals Comparative Genomic Features of Central Metabolic Pathways in Methylorubrum extorquens.</title>
        <authorList>
            <person name="Lee G.M."/>
            <person name="Scott-Nevros Z.K."/>
            <person name="Lee S.-M."/>
            <person name="Kim D."/>
        </authorList>
    </citation>
    <scope>NUCLEOTIDE SEQUENCE</scope>
    <source>
        <strain evidence="1">ATCC 55366</strain>
    </source>
</reference>